<sequence length="501" mass="52614">MTGIDRRSLLLAGAGVVTVSPLAVFSPAAAGRSRTHVFRGEFTRADTPDWHYLPFRVPRGVRRISVNYRYRPTETGVGVSYNVVDIGIFDPSGHGLGDARGFRGWSGGARRSFSISRRRATPGYLPGPITPGVWHIALGPYLITPPGTPWRVEVTLHFGEQATAVPPVPAPTEVAGRGPGWYRVDLHTHTAHSDGSRTRPALVEEARAAGLHAVGSSEHNTSSATRSWGRYAPDDLLVVAGEEVTTRAGHWLAMGVPAGTWVDWRYRPEDDRLSTFTGLVRDLGGVAIACHPNNPVPSIQWGYGHDYADVDAVEVWNGPWGYDDQITLSEWDGLLREGRFVPAVGTSDSHHSGQPVGLAQTVLRMDALSTASLVAAVRGGHGWLAESSAVDLTLEATAGGTTAGCGDTLAAAPDALVTVTMTADGVAGCVGQLLGPAGVLAGVVATGDSLTVSAELPAAAVPYVRGEVRRTTVATDPLTSLSALPMVAMTNPVFVSAPGGV</sequence>
<protein>
    <submittedName>
        <fullName evidence="2">CehA/McbA family metallohydrolase</fullName>
    </submittedName>
</protein>
<dbReference type="CDD" id="cd07432">
    <property type="entry name" value="PHP_HisPPase"/>
    <property type="match status" value="1"/>
</dbReference>
<dbReference type="Proteomes" id="UP001597351">
    <property type="component" value="Unassembled WGS sequence"/>
</dbReference>
<name>A0ABW4TM26_9ACTN</name>
<evidence type="ECO:0000313" key="2">
    <source>
        <dbReference type="EMBL" id="MFD1947747.1"/>
    </source>
</evidence>
<dbReference type="SMART" id="SM00481">
    <property type="entry name" value="POLIIIAc"/>
    <property type="match status" value="1"/>
</dbReference>
<dbReference type="RefSeq" id="WP_343919119.1">
    <property type="nucleotide sequence ID" value="NZ_BAAAJT010000002.1"/>
</dbReference>
<accession>A0ABW4TM26</accession>
<dbReference type="InterPro" id="IPR003141">
    <property type="entry name" value="Pol/His_phosphatase_N"/>
</dbReference>
<proteinExistence type="predicted"/>
<dbReference type="InterPro" id="IPR052018">
    <property type="entry name" value="PHP_domain"/>
</dbReference>
<evidence type="ECO:0000313" key="3">
    <source>
        <dbReference type="Proteomes" id="UP001597351"/>
    </source>
</evidence>
<dbReference type="PANTHER" id="PTHR42924:SF3">
    <property type="entry name" value="POLYMERASE_HISTIDINOL PHOSPHATASE N-TERMINAL DOMAIN-CONTAINING PROTEIN"/>
    <property type="match status" value="1"/>
</dbReference>
<dbReference type="PANTHER" id="PTHR42924">
    <property type="entry name" value="EXONUCLEASE"/>
    <property type="match status" value="1"/>
</dbReference>
<dbReference type="PROSITE" id="PS51318">
    <property type="entry name" value="TAT"/>
    <property type="match status" value="1"/>
</dbReference>
<dbReference type="SUPFAM" id="SSF89550">
    <property type="entry name" value="PHP domain-like"/>
    <property type="match status" value="1"/>
</dbReference>
<feature type="domain" description="Polymerase/histidinol phosphatase N-terminal" evidence="1">
    <location>
        <begin position="184"/>
        <end position="248"/>
    </location>
</feature>
<dbReference type="InterPro" id="IPR016195">
    <property type="entry name" value="Pol/histidinol_Pase-like"/>
</dbReference>
<dbReference type="EMBL" id="JBHUGD010000003">
    <property type="protein sequence ID" value="MFD1947747.1"/>
    <property type="molecule type" value="Genomic_DNA"/>
</dbReference>
<dbReference type="NCBIfam" id="NF038032">
    <property type="entry name" value="CehA_McbA_metalo"/>
    <property type="match status" value="1"/>
</dbReference>
<organism evidence="2 3">
    <name type="scientific">Nocardioides aestuarii</name>
    <dbReference type="NCBI Taxonomy" id="252231"/>
    <lineage>
        <taxon>Bacteria</taxon>
        <taxon>Bacillati</taxon>
        <taxon>Actinomycetota</taxon>
        <taxon>Actinomycetes</taxon>
        <taxon>Propionibacteriales</taxon>
        <taxon>Nocardioidaceae</taxon>
        <taxon>Nocardioides</taxon>
    </lineage>
</organism>
<evidence type="ECO:0000259" key="1">
    <source>
        <dbReference type="SMART" id="SM00481"/>
    </source>
</evidence>
<gene>
    <name evidence="2" type="ORF">ACFSDE_13185</name>
</gene>
<reference evidence="3" key="1">
    <citation type="journal article" date="2019" name="Int. J. Syst. Evol. Microbiol.">
        <title>The Global Catalogue of Microorganisms (GCM) 10K type strain sequencing project: providing services to taxonomists for standard genome sequencing and annotation.</title>
        <authorList>
            <consortium name="The Broad Institute Genomics Platform"/>
            <consortium name="The Broad Institute Genome Sequencing Center for Infectious Disease"/>
            <person name="Wu L."/>
            <person name="Ma J."/>
        </authorList>
    </citation>
    <scope>NUCLEOTIDE SEQUENCE [LARGE SCALE GENOMIC DNA]</scope>
    <source>
        <strain evidence="3">CGMCC 1.12477</strain>
    </source>
</reference>
<keyword evidence="3" id="KW-1185">Reference proteome</keyword>
<dbReference type="InterPro" id="IPR006311">
    <property type="entry name" value="TAT_signal"/>
</dbReference>
<dbReference type="Gene3D" id="3.20.20.140">
    <property type="entry name" value="Metal-dependent hydrolases"/>
    <property type="match status" value="1"/>
</dbReference>
<comment type="caution">
    <text evidence="2">The sequence shown here is derived from an EMBL/GenBank/DDBJ whole genome shotgun (WGS) entry which is preliminary data.</text>
</comment>